<evidence type="ECO:0000313" key="2">
    <source>
        <dbReference type="Proteomes" id="UP000327013"/>
    </source>
</evidence>
<protein>
    <submittedName>
        <fullName evidence="1">Uncharacterized protein</fullName>
    </submittedName>
</protein>
<dbReference type="Proteomes" id="UP000327013">
    <property type="component" value="Unassembled WGS sequence"/>
</dbReference>
<reference evidence="1 2" key="1">
    <citation type="submission" date="2019-06" db="EMBL/GenBank/DDBJ databases">
        <title>A chromosomal-level reference genome of Carpinus fangiana (Coryloideae, Betulaceae).</title>
        <authorList>
            <person name="Yang X."/>
            <person name="Wang Z."/>
            <person name="Zhang L."/>
            <person name="Hao G."/>
            <person name="Liu J."/>
            <person name="Yang Y."/>
        </authorList>
    </citation>
    <scope>NUCLEOTIDE SEQUENCE [LARGE SCALE GENOMIC DNA]</scope>
    <source>
        <strain evidence="1">Cfa_2016G</strain>
        <tissue evidence="1">Leaf</tissue>
    </source>
</reference>
<dbReference type="AlphaFoldDB" id="A0A5N6KRF1"/>
<accession>A0A5N6KRF1</accession>
<dbReference type="EMBL" id="VIBQ01000010">
    <property type="protein sequence ID" value="KAB8339222.1"/>
    <property type="molecule type" value="Genomic_DNA"/>
</dbReference>
<organism evidence="1 2">
    <name type="scientific">Carpinus fangiana</name>
    <dbReference type="NCBI Taxonomy" id="176857"/>
    <lineage>
        <taxon>Eukaryota</taxon>
        <taxon>Viridiplantae</taxon>
        <taxon>Streptophyta</taxon>
        <taxon>Embryophyta</taxon>
        <taxon>Tracheophyta</taxon>
        <taxon>Spermatophyta</taxon>
        <taxon>Magnoliopsida</taxon>
        <taxon>eudicotyledons</taxon>
        <taxon>Gunneridae</taxon>
        <taxon>Pentapetalae</taxon>
        <taxon>rosids</taxon>
        <taxon>fabids</taxon>
        <taxon>Fagales</taxon>
        <taxon>Betulaceae</taxon>
        <taxon>Carpinus</taxon>
    </lineage>
</organism>
<proteinExistence type="predicted"/>
<name>A0A5N6KRF1_9ROSI</name>
<comment type="caution">
    <text evidence="1">The sequence shown here is derived from an EMBL/GenBank/DDBJ whole genome shotgun (WGS) entry which is preliminary data.</text>
</comment>
<gene>
    <name evidence="1" type="ORF">FH972_022156</name>
</gene>
<evidence type="ECO:0000313" key="1">
    <source>
        <dbReference type="EMBL" id="KAB8339222.1"/>
    </source>
</evidence>
<sequence>MRMSAVSGMRPASPSVGGAAAPVVECAGIDDDNVAVGGPLAVANGDPEAAGRKRLVERVGRSGKAAADVMGMIARRRVRVEERFVMRRDQRRVACTAMVGGPETVMVTRWRRGRGKGCEQVMGKRPSLDISRFSARPSDRVKSMLCIWMVPSTQGVMSTSREARTFACEGEAPMREKRALVFRAGMSRNKGLKLLRSSFVSDLPAVPVGSTLASRAADSTGGFFRKAGSILKGSRMLIVSGTPLSMYSLSSLGSALVSSLCSSNVAAKKTDGATERIRGRPRWLAHVLARLGPIPTYVYCELPRSYDPALSMLRVFFRPRDRNHRFQGPTEDVGPGSHSFLSNVPKYREVRWGVDALNAPSFPCLRGGWTANAVGSKSRALGTMASSTEPSNRAATSIVADAPCCGILQAPRSQVLPSLHRKKDTGETTDSVDEKKGRSWLSCGLLLRARRRSTHKASLAFPFLFLLGSPLVSSPSNNQLRFASPPPADETQPQRDCFAPLKIVVVSYWCLKRPLAALLRDDLT</sequence>
<keyword evidence="2" id="KW-1185">Reference proteome</keyword>